<dbReference type="InterPro" id="IPR003749">
    <property type="entry name" value="ThiS/MoaD-like"/>
</dbReference>
<sequence>MLKGVEIHYFAAARAAAGTAAETVETVPDTLGELLDARASALTGTTDAGMSLRDVLEHCTFLIDGRSSTRSTPLAGVQRVDVLPPFAGG</sequence>
<dbReference type="STRING" id="136857.CTEST_00815"/>
<dbReference type="InterPro" id="IPR016155">
    <property type="entry name" value="Mopterin_synth/thiamin_S_b"/>
</dbReference>
<reference evidence="1 2" key="1">
    <citation type="journal article" date="2015" name="Genome Announc.">
        <title>Complete Genome Sequence of the Type Strain Corynebacterium testudinoris DSM 44614, Recovered from Necrotic Lesions in the Mouth of a Tortoise.</title>
        <authorList>
            <person name="Ruckert C."/>
            <person name="Kriete M."/>
            <person name="Jaenicke S."/>
            <person name="Winkler A."/>
            <person name="Tauch A."/>
        </authorList>
    </citation>
    <scope>NUCLEOTIDE SEQUENCE [LARGE SCALE GENOMIC DNA]</scope>
    <source>
        <strain evidence="1 2">DSM 44614</strain>
    </source>
</reference>
<dbReference type="Pfam" id="PF02597">
    <property type="entry name" value="ThiS"/>
    <property type="match status" value="1"/>
</dbReference>
<dbReference type="OrthoDB" id="3255135at2"/>
<dbReference type="SUPFAM" id="SSF54285">
    <property type="entry name" value="MoaD/ThiS"/>
    <property type="match status" value="1"/>
</dbReference>
<gene>
    <name evidence="1" type="ORF">CTEST_00815</name>
</gene>
<keyword evidence="2" id="KW-1185">Reference proteome</keyword>
<dbReference type="InterPro" id="IPR012675">
    <property type="entry name" value="Beta-grasp_dom_sf"/>
</dbReference>
<dbReference type="Proteomes" id="UP000035540">
    <property type="component" value="Chromosome"/>
</dbReference>
<evidence type="ECO:0000313" key="1">
    <source>
        <dbReference type="EMBL" id="AKK07632.1"/>
    </source>
</evidence>
<dbReference type="CDD" id="cd17040">
    <property type="entry name" value="Ubl_MoaD_like"/>
    <property type="match status" value="1"/>
</dbReference>
<dbReference type="EMBL" id="CP011545">
    <property type="protein sequence ID" value="AKK07632.1"/>
    <property type="molecule type" value="Genomic_DNA"/>
</dbReference>
<dbReference type="PATRIC" id="fig|136857.5.peg.162"/>
<protein>
    <submittedName>
        <fullName evidence="1">Molybdopterin converting factor, small subunit</fullName>
    </submittedName>
</protein>
<accession>A0A0G3H917</accession>
<name>A0A0G3H917_9CORY</name>
<evidence type="ECO:0000313" key="2">
    <source>
        <dbReference type="Proteomes" id="UP000035540"/>
    </source>
</evidence>
<dbReference type="Gene3D" id="3.10.20.30">
    <property type="match status" value="1"/>
</dbReference>
<dbReference type="RefSeq" id="WP_047252122.1">
    <property type="nucleotide sequence ID" value="NZ_CP011545.1"/>
</dbReference>
<dbReference type="KEGG" id="cted:CTEST_00815"/>
<reference evidence="2" key="2">
    <citation type="submission" date="2015-05" db="EMBL/GenBank/DDBJ databases">
        <title>Complete genome sequence of Corynebacterium testudinoris DSM 44614, recovered from necrotic lesions in the mouth of a tortoise.</title>
        <authorList>
            <person name="Ruckert C."/>
            <person name="Albersmeier A."/>
            <person name="Winkler A."/>
            <person name="Tauch A."/>
        </authorList>
    </citation>
    <scope>NUCLEOTIDE SEQUENCE [LARGE SCALE GENOMIC DNA]</scope>
    <source>
        <strain evidence="2">DSM 44614</strain>
    </source>
</reference>
<dbReference type="AlphaFoldDB" id="A0A0G3H917"/>
<proteinExistence type="predicted"/>
<organism evidence="1 2">
    <name type="scientific">Corynebacterium testudinoris</name>
    <dbReference type="NCBI Taxonomy" id="136857"/>
    <lineage>
        <taxon>Bacteria</taxon>
        <taxon>Bacillati</taxon>
        <taxon>Actinomycetota</taxon>
        <taxon>Actinomycetes</taxon>
        <taxon>Mycobacteriales</taxon>
        <taxon>Corynebacteriaceae</taxon>
        <taxon>Corynebacterium</taxon>
    </lineage>
</organism>